<dbReference type="AlphaFoldDB" id="A0A1Q9EDL0"/>
<gene>
    <name evidence="1" type="ORF">AK812_SmicGene11347</name>
</gene>
<accession>A0A1Q9EDL0</accession>
<organism evidence="1 2">
    <name type="scientific">Symbiodinium microadriaticum</name>
    <name type="common">Dinoflagellate</name>
    <name type="synonym">Zooxanthella microadriatica</name>
    <dbReference type="NCBI Taxonomy" id="2951"/>
    <lineage>
        <taxon>Eukaryota</taxon>
        <taxon>Sar</taxon>
        <taxon>Alveolata</taxon>
        <taxon>Dinophyceae</taxon>
        <taxon>Suessiales</taxon>
        <taxon>Symbiodiniaceae</taxon>
        <taxon>Symbiodinium</taxon>
    </lineage>
</organism>
<keyword evidence="2" id="KW-1185">Reference proteome</keyword>
<sequence length="226" mass="24405">MLSTHCDDRVVSADTDIVIDSSVASACTVAAAGPRENTYQAVHCEPAAFADPRGLQAARGMVLFTELHDEVRLFSAVWHGVWEPLCERSSFALATRSARSIGNDYFCLKQGIQPCGQQDKTTGGGHDAFRAGVAGVDSVVVRVRSSEVDCPSHNNLYRLVAWMVCSCSSTALLCFGGALNMDATELEVNMAPCPHSQASKSRRDWMQFCFDPGGDTDPLARRLLSV</sequence>
<proteinExistence type="predicted"/>
<evidence type="ECO:0000313" key="1">
    <source>
        <dbReference type="EMBL" id="OLQ05467.1"/>
    </source>
</evidence>
<reference evidence="1 2" key="1">
    <citation type="submission" date="2016-02" db="EMBL/GenBank/DDBJ databases">
        <title>Genome analysis of coral dinoflagellate symbionts highlights evolutionary adaptations to a symbiotic lifestyle.</title>
        <authorList>
            <person name="Aranda M."/>
            <person name="Li Y."/>
            <person name="Liew Y.J."/>
            <person name="Baumgarten S."/>
            <person name="Simakov O."/>
            <person name="Wilson M."/>
            <person name="Piel J."/>
            <person name="Ashoor H."/>
            <person name="Bougouffa S."/>
            <person name="Bajic V.B."/>
            <person name="Ryu T."/>
            <person name="Ravasi T."/>
            <person name="Bayer T."/>
            <person name="Micklem G."/>
            <person name="Kim H."/>
            <person name="Bhak J."/>
            <person name="Lajeunesse T.C."/>
            <person name="Voolstra C.R."/>
        </authorList>
    </citation>
    <scope>NUCLEOTIDE SEQUENCE [LARGE SCALE GENOMIC DNA]</scope>
    <source>
        <strain evidence="1 2">CCMP2467</strain>
    </source>
</reference>
<comment type="caution">
    <text evidence="1">The sequence shown here is derived from an EMBL/GenBank/DDBJ whole genome shotgun (WGS) entry which is preliminary data.</text>
</comment>
<evidence type="ECO:0000313" key="2">
    <source>
        <dbReference type="Proteomes" id="UP000186817"/>
    </source>
</evidence>
<dbReference type="EMBL" id="LSRX01000184">
    <property type="protein sequence ID" value="OLQ05467.1"/>
    <property type="molecule type" value="Genomic_DNA"/>
</dbReference>
<dbReference type="Proteomes" id="UP000186817">
    <property type="component" value="Unassembled WGS sequence"/>
</dbReference>
<protein>
    <submittedName>
        <fullName evidence="1">Tubulin alpha-3 chain</fullName>
    </submittedName>
</protein>
<name>A0A1Q9EDL0_SYMMI</name>